<comment type="similarity">
    <text evidence="1">Belongs to the carbohydrate kinase PfkB family.</text>
</comment>
<gene>
    <name evidence="5" type="ORF">SAMN05444336_102394</name>
</gene>
<keyword evidence="2" id="KW-0808">Transferase</keyword>
<protein>
    <submittedName>
        <fullName evidence="5">Sugar or nucleoside kinase, ribokinase family</fullName>
    </submittedName>
</protein>
<dbReference type="EMBL" id="FNMZ01000002">
    <property type="protein sequence ID" value="SDW80402.1"/>
    <property type="molecule type" value="Genomic_DNA"/>
</dbReference>
<dbReference type="InterPro" id="IPR011611">
    <property type="entry name" value="PfkB_dom"/>
</dbReference>
<organism evidence="5 6">
    <name type="scientific">Albimonas donghaensis</name>
    <dbReference type="NCBI Taxonomy" id="356660"/>
    <lineage>
        <taxon>Bacteria</taxon>
        <taxon>Pseudomonadati</taxon>
        <taxon>Pseudomonadota</taxon>
        <taxon>Alphaproteobacteria</taxon>
        <taxon>Rhodobacterales</taxon>
        <taxon>Paracoccaceae</taxon>
        <taxon>Albimonas</taxon>
    </lineage>
</organism>
<evidence type="ECO:0000259" key="4">
    <source>
        <dbReference type="Pfam" id="PF00294"/>
    </source>
</evidence>
<dbReference type="Gene3D" id="3.40.1190.20">
    <property type="match status" value="1"/>
</dbReference>
<evidence type="ECO:0000313" key="6">
    <source>
        <dbReference type="Proteomes" id="UP000199118"/>
    </source>
</evidence>
<dbReference type="GO" id="GO:0016301">
    <property type="term" value="F:kinase activity"/>
    <property type="evidence" value="ECO:0007669"/>
    <property type="project" value="UniProtKB-KW"/>
</dbReference>
<evidence type="ECO:0000313" key="5">
    <source>
        <dbReference type="EMBL" id="SDW80402.1"/>
    </source>
</evidence>
<feature type="domain" description="Carbohydrate kinase PfkB" evidence="4">
    <location>
        <begin position="58"/>
        <end position="319"/>
    </location>
</feature>
<sequence length="333" mass="35917">MSEKRFDVVGIGNAIVDVLARVNEEFLAENKVEKGIMTLIDAERAISLYGAMGPAQEISGGSVANTIAGLGMLGAKSAFVGKVKDDQLGAIFAHDIRSLGVAFDTPMTGRDRLDEETGRCIVLVSPDGERSMNTYLGVSADLAVSDIDEALMADTKWLYLEGYRFDGFESQEAFRKAIAACRGAGGKVSITLSDPFCIERHRDLFRTMVRDEVDLLFANEHELVSLYQTETLEDAMDLARKEVELVACTVGPAGAYVLQGERTVHAPAAPMKRVDATGAGDMFAAGFLYGLTRGRNLLTCGTMGCVAAGEIISHIGARPEENLKELFDRFGLN</sequence>
<dbReference type="STRING" id="356660.SAMN05444336_102394"/>
<accession>A0A1H2WIC1</accession>
<dbReference type="RefSeq" id="WP_092680648.1">
    <property type="nucleotide sequence ID" value="NZ_FNMZ01000002.1"/>
</dbReference>
<evidence type="ECO:0000256" key="1">
    <source>
        <dbReference type="ARBA" id="ARBA00010688"/>
    </source>
</evidence>
<dbReference type="Proteomes" id="UP000199118">
    <property type="component" value="Unassembled WGS sequence"/>
</dbReference>
<proteinExistence type="inferred from homology"/>
<dbReference type="InterPro" id="IPR052700">
    <property type="entry name" value="Carb_kinase_PfkB-like"/>
</dbReference>
<dbReference type="PANTHER" id="PTHR43320">
    <property type="entry name" value="SUGAR KINASE"/>
    <property type="match status" value="1"/>
</dbReference>
<name>A0A1H2WIC1_9RHOB</name>
<evidence type="ECO:0000256" key="2">
    <source>
        <dbReference type="ARBA" id="ARBA00022679"/>
    </source>
</evidence>
<dbReference type="SUPFAM" id="SSF53613">
    <property type="entry name" value="Ribokinase-like"/>
    <property type="match status" value="1"/>
</dbReference>
<evidence type="ECO:0000256" key="3">
    <source>
        <dbReference type="ARBA" id="ARBA00022777"/>
    </source>
</evidence>
<dbReference type="PANTHER" id="PTHR43320:SF3">
    <property type="entry name" value="CARBOHYDRATE KINASE PFKB DOMAIN-CONTAINING PROTEIN"/>
    <property type="match status" value="1"/>
</dbReference>
<dbReference type="InterPro" id="IPR029056">
    <property type="entry name" value="Ribokinase-like"/>
</dbReference>
<keyword evidence="3 5" id="KW-0418">Kinase</keyword>
<keyword evidence="6" id="KW-1185">Reference proteome</keyword>
<dbReference type="AlphaFoldDB" id="A0A1H2WIC1"/>
<reference evidence="5 6" key="1">
    <citation type="submission" date="2016-10" db="EMBL/GenBank/DDBJ databases">
        <authorList>
            <person name="de Groot N.N."/>
        </authorList>
    </citation>
    <scope>NUCLEOTIDE SEQUENCE [LARGE SCALE GENOMIC DNA]</scope>
    <source>
        <strain evidence="5 6">DSM 17890</strain>
    </source>
</reference>
<dbReference type="CDD" id="cd01168">
    <property type="entry name" value="adenosine_kinase"/>
    <property type="match status" value="1"/>
</dbReference>
<dbReference type="Pfam" id="PF00294">
    <property type="entry name" value="PfkB"/>
    <property type="match status" value="1"/>
</dbReference>
<dbReference type="OrthoDB" id="9813569at2"/>